<accession>A0A1M5PA68</accession>
<feature type="region of interest" description="Disordered" evidence="1">
    <location>
        <begin position="1"/>
        <end position="25"/>
    </location>
</feature>
<keyword evidence="3" id="KW-1185">Reference proteome</keyword>
<sequence>MQDLKKNRRKVMNKQVEPVEDSVSTEEVLEEVLEEDMSRGVNKSKHHHGDSCECNHEHHHHHDNCGCDHGHSDCQVYECTICNCKPKHDDCEPCGVESAENCFDNKCGPECCSPITPQKLSTSNSIPYAIETNRVFDTMAFQVFTDATAPNGEPLTFDIEVVEVNGPVPKSGQVNVTIEKVCVNSTGTIINTGVTSLEDFDIDPSTPMVGGNCETVFEYDVCGERNSECCRRGKGTSVSYKQKGLTITVEDLVLELRGKCGCTKFVALAYPAVKERSHGCCKCRVDDVEFTFNTLSAPICLPSDGRSVVLRQEYKTNLTVDCIGKAFLSCNCDCEYELCIPNDIDVVLCVQEVVSTLISEQIVVLGAANPIEPRVVDTFSQICDFPICGPNSREEGRERKNCRDKHCDC</sequence>
<evidence type="ECO:0000313" key="2">
    <source>
        <dbReference type="EMBL" id="SHG98587.1"/>
    </source>
</evidence>
<name>A0A1M5PA68_9FIRM</name>
<evidence type="ECO:0000313" key="3">
    <source>
        <dbReference type="Proteomes" id="UP000243255"/>
    </source>
</evidence>
<proteinExistence type="predicted"/>
<reference evidence="3" key="1">
    <citation type="submission" date="2016-11" db="EMBL/GenBank/DDBJ databases">
        <authorList>
            <person name="Varghese N."/>
            <person name="Submissions S."/>
        </authorList>
    </citation>
    <scope>NUCLEOTIDE SEQUENCE [LARGE SCALE GENOMIC DNA]</scope>
    <source>
        <strain evidence="3">DSM 2635</strain>
    </source>
</reference>
<dbReference type="AlphaFoldDB" id="A0A1M5PA68"/>
<dbReference type="Proteomes" id="UP000243255">
    <property type="component" value="Unassembled WGS sequence"/>
</dbReference>
<dbReference type="EMBL" id="FQWX01000013">
    <property type="protein sequence ID" value="SHG98587.1"/>
    <property type="molecule type" value="Genomic_DNA"/>
</dbReference>
<protein>
    <submittedName>
        <fullName evidence="2">Uncharacterized protein</fullName>
    </submittedName>
</protein>
<gene>
    <name evidence="2" type="ORF">SAMN04488530_11354</name>
</gene>
<feature type="compositionally biased region" description="Basic residues" evidence="1">
    <location>
        <begin position="1"/>
        <end position="12"/>
    </location>
</feature>
<evidence type="ECO:0000256" key="1">
    <source>
        <dbReference type="SAM" id="MobiDB-lite"/>
    </source>
</evidence>
<dbReference type="RefSeq" id="WP_073125904.1">
    <property type="nucleotide sequence ID" value="NZ_BAABCH010000098.1"/>
</dbReference>
<dbReference type="OrthoDB" id="1748111at2"/>
<organism evidence="2 3">
    <name type="scientific">Asaccharospora irregularis DSM 2635</name>
    <dbReference type="NCBI Taxonomy" id="1121321"/>
    <lineage>
        <taxon>Bacteria</taxon>
        <taxon>Bacillati</taxon>
        <taxon>Bacillota</taxon>
        <taxon>Clostridia</taxon>
        <taxon>Peptostreptococcales</taxon>
        <taxon>Peptostreptococcaceae</taxon>
        <taxon>Asaccharospora</taxon>
    </lineage>
</organism>